<dbReference type="EMBL" id="CP093349">
    <property type="protein sequence ID" value="WOH07940.1"/>
    <property type="molecule type" value="Genomic_DNA"/>
</dbReference>
<evidence type="ECO:0000313" key="2">
    <source>
        <dbReference type="EMBL" id="WOH07940.1"/>
    </source>
</evidence>
<keyword evidence="3" id="KW-1185">Reference proteome</keyword>
<gene>
    <name evidence="1" type="ORF">DCAR_023856</name>
    <name evidence="2" type="ORF">DCAR_0727375</name>
</gene>
<protein>
    <submittedName>
        <fullName evidence="1">Uncharacterized protein</fullName>
    </submittedName>
</protein>
<reference evidence="1" key="1">
    <citation type="journal article" date="2016" name="Nat. Genet.">
        <title>A high-quality carrot genome assembly provides new insights into carotenoid accumulation and asterid genome evolution.</title>
        <authorList>
            <person name="Iorizzo M."/>
            <person name="Ellison S."/>
            <person name="Senalik D."/>
            <person name="Zeng P."/>
            <person name="Satapoomin P."/>
            <person name="Huang J."/>
            <person name="Bowman M."/>
            <person name="Iovene M."/>
            <person name="Sanseverino W."/>
            <person name="Cavagnaro P."/>
            <person name="Yildiz M."/>
            <person name="Macko-Podgorni A."/>
            <person name="Moranska E."/>
            <person name="Grzebelus E."/>
            <person name="Grzebelus D."/>
            <person name="Ashrafi H."/>
            <person name="Zheng Z."/>
            <person name="Cheng S."/>
            <person name="Spooner D."/>
            <person name="Van Deynze A."/>
            <person name="Simon P."/>
        </authorList>
    </citation>
    <scope>NUCLEOTIDE SEQUENCE [LARGE SCALE GENOMIC DNA]</scope>
    <source>
        <tissue evidence="1">Leaf</tissue>
    </source>
</reference>
<dbReference type="AlphaFoldDB" id="A0A161ZIJ5"/>
<proteinExistence type="predicted"/>
<evidence type="ECO:0000313" key="1">
    <source>
        <dbReference type="EMBL" id="KZM86722.1"/>
    </source>
</evidence>
<evidence type="ECO:0000313" key="3">
    <source>
        <dbReference type="Proteomes" id="UP000077755"/>
    </source>
</evidence>
<name>A0A161ZIJ5_DAUCS</name>
<sequence>MKDGKAIENAITVPMTVGDVIGLETIRQLTFIQQQGSSYIPPPAVLMPVPGRLNMFGCVFSAVRPFVPATLLKRQYTMYRGREILPYLKPARYKFAVWSPILQLPRSRYTRL</sequence>
<reference evidence="2" key="2">
    <citation type="submission" date="2022-03" db="EMBL/GenBank/DDBJ databases">
        <title>Draft title - Genomic analysis of global carrot germplasm unveils the trajectory of domestication and the origin of high carotenoid orange carrot.</title>
        <authorList>
            <person name="Iorizzo M."/>
            <person name="Ellison S."/>
            <person name="Senalik D."/>
            <person name="Macko-Podgorni A."/>
            <person name="Grzebelus D."/>
            <person name="Bostan H."/>
            <person name="Rolling W."/>
            <person name="Curaba J."/>
            <person name="Simon P."/>
        </authorList>
    </citation>
    <scope>NUCLEOTIDE SEQUENCE</scope>
    <source>
        <tissue evidence="2">Leaf</tissue>
    </source>
</reference>
<dbReference type="EMBL" id="LNRQ01000007">
    <property type="protein sequence ID" value="KZM86722.1"/>
    <property type="molecule type" value="Genomic_DNA"/>
</dbReference>
<organism evidence="1">
    <name type="scientific">Daucus carota subsp. sativus</name>
    <name type="common">Carrot</name>
    <dbReference type="NCBI Taxonomy" id="79200"/>
    <lineage>
        <taxon>Eukaryota</taxon>
        <taxon>Viridiplantae</taxon>
        <taxon>Streptophyta</taxon>
        <taxon>Embryophyta</taxon>
        <taxon>Tracheophyta</taxon>
        <taxon>Spermatophyta</taxon>
        <taxon>Magnoliopsida</taxon>
        <taxon>eudicotyledons</taxon>
        <taxon>Gunneridae</taxon>
        <taxon>Pentapetalae</taxon>
        <taxon>asterids</taxon>
        <taxon>campanulids</taxon>
        <taxon>Apiales</taxon>
        <taxon>Apiaceae</taxon>
        <taxon>Apioideae</taxon>
        <taxon>Scandiceae</taxon>
        <taxon>Daucinae</taxon>
        <taxon>Daucus</taxon>
        <taxon>Daucus sect. Daucus</taxon>
    </lineage>
</organism>
<accession>A0A161ZIJ5</accession>
<dbReference type="Proteomes" id="UP000077755">
    <property type="component" value="Chromosome 7"/>
</dbReference>
<dbReference type="Gramene" id="KZM86722">
    <property type="protein sequence ID" value="KZM86722"/>
    <property type="gene ID" value="DCAR_023856"/>
</dbReference>